<evidence type="ECO:0000313" key="5">
    <source>
        <dbReference type="EMBL" id="MBN1573706.1"/>
    </source>
</evidence>
<dbReference type="Gene3D" id="1.10.10.10">
    <property type="entry name" value="Winged helix-like DNA-binding domain superfamily/Winged helix DNA-binding domain"/>
    <property type="match status" value="1"/>
</dbReference>
<evidence type="ECO:0000256" key="3">
    <source>
        <dbReference type="ARBA" id="ARBA00023163"/>
    </source>
</evidence>
<gene>
    <name evidence="5" type="ORF">JW984_10975</name>
</gene>
<dbReference type="InterPro" id="IPR036390">
    <property type="entry name" value="WH_DNA-bd_sf"/>
</dbReference>
<keyword evidence="3" id="KW-0804">Transcription</keyword>
<dbReference type="Proteomes" id="UP000809273">
    <property type="component" value="Unassembled WGS sequence"/>
</dbReference>
<evidence type="ECO:0000259" key="4">
    <source>
        <dbReference type="PROSITE" id="PS50987"/>
    </source>
</evidence>
<protein>
    <submittedName>
        <fullName evidence="5">Winged helix-turn-helix transcriptional regulator</fullName>
    </submittedName>
</protein>
<organism evidence="5 6">
    <name type="scientific">Candidatus Zymogenus saltonus</name>
    <dbReference type="NCBI Taxonomy" id="2844893"/>
    <lineage>
        <taxon>Bacteria</taxon>
        <taxon>Deltaproteobacteria</taxon>
        <taxon>Candidatus Zymogenia</taxon>
        <taxon>Candidatus Zymogeniales</taxon>
        <taxon>Candidatus Zymogenaceae</taxon>
        <taxon>Candidatus Zymogenus</taxon>
    </lineage>
</organism>
<sequence>MLKAIAHPTRLFILDELSGGRRCVCELTEMIGADISTVSKHLAVLKGAGIVRDEKEGLKVYYSIAIPCALDFFGCVDRVIKKEAEARLRLVSGGSE</sequence>
<dbReference type="PANTHER" id="PTHR33154">
    <property type="entry name" value="TRANSCRIPTIONAL REGULATOR, ARSR FAMILY"/>
    <property type="match status" value="1"/>
</dbReference>
<evidence type="ECO:0000256" key="2">
    <source>
        <dbReference type="ARBA" id="ARBA00023125"/>
    </source>
</evidence>
<dbReference type="InterPro" id="IPR001845">
    <property type="entry name" value="HTH_ArsR_DNA-bd_dom"/>
</dbReference>
<dbReference type="InterPro" id="IPR011991">
    <property type="entry name" value="ArsR-like_HTH"/>
</dbReference>
<dbReference type="InterPro" id="IPR036388">
    <property type="entry name" value="WH-like_DNA-bd_sf"/>
</dbReference>
<dbReference type="PRINTS" id="PR00778">
    <property type="entry name" value="HTHARSR"/>
</dbReference>
<dbReference type="PROSITE" id="PS50987">
    <property type="entry name" value="HTH_ARSR_2"/>
    <property type="match status" value="1"/>
</dbReference>
<dbReference type="SMART" id="SM00418">
    <property type="entry name" value="HTH_ARSR"/>
    <property type="match status" value="1"/>
</dbReference>
<dbReference type="PANTHER" id="PTHR33154:SF33">
    <property type="entry name" value="TRANSCRIPTIONAL REPRESSOR SDPR"/>
    <property type="match status" value="1"/>
</dbReference>
<evidence type="ECO:0000313" key="6">
    <source>
        <dbReference type="Proteomes" id="UP000809273"/>
    </source>
</evidence>
<feature type="domain" description="HTH arsR-type" evidence="4">
    <location>
        <begin position="1"/>
        <end position="87"/>
    </location>
</feature>
<name>A0A9D8PN40_9DELT</name>
<comment type="caution">
    <text evidence="5">The sequence shown here is derived from an EMBL/GenBank/DDBJ whole genome shotgun (WGS) entry which is preliminary data.</text>
</comment>
<dbReference type="SUPFAM" id="SSF46785">
    <property type="entry name" value="Winged helix' DNA-binding domain"/>
    <property type="match status" value="1"/>
</dbReference>
<keyword evidence="1" id="KW-0805">Transcription regulation</keyword>
<dbReference type="NCBIfam" id="NF033788">
    <property type="entry name" value="HTH_metalloreg"/>
    <property type="match status" value="1"/>
</dbReference>
<dbReference type="GO" id="GO:0003677">
    <property type="term" value="F:DNA binding"/>
    <property type="evidence" value="ECO:0007669"/>
    <property type="project" value="UniProtKB-KW"/>
</dbReference>
<evidence type="ECO:0000256" key="1">
    <source>
        <dbReference type="ARBA" id="ARBA00023015"/>
    </source>
</evidence>
<dbReference type="Pfam" id="PF01022">
    <property type="entry name" value="HTH_5"/>
    <property type="match status" value="1"/>
</dbReference>
<dbReference type="EMBL" id="JAFGIX010000054">
    <property type="protein sequence ID" value="MBN1573706.1"/>
    <property type="molecule type" value="Genomic_DNA"/>
</dbReference>
<reference evidence="5" key="2">
    <citation type="submission" date="2021-01" db="EMBL/GenBank/DDBJ databases">
        <authorList>
            <person name="Hahn C.R."/>
            <person name="Youssef N.H."/>
            <person name="Elshahed M."/>
        </authorList>
    </citation>
    <scope>NUCLEOTIDE SEQUENCE</scope>
    <source>
        <strain evidence="5">Zod_Metabat.24</strain>
    </source>
</reference>
<accession>A0A9D8PN40</accession>
<reference evidence="5" key="1">
    <citation type="journal article" date="2021" name="Environ. Microbiol.">
        <title>Genomic characterization of three novel Desulfobacterota classes expand the metabolic and phylogenetic diversity of the phylum.</title>
        <authorList>
            <person name="Murphy C.L."/>
            <person name="Biggerstaff J."/>
            <person name="Eichhorn A."/>
            <person name="Ewing E."/>
            <person name="Shahan R."/>
            <person name="Soriano D."/>
            <person name="Stewart S."/>
            <person name="VanMol K."/>
            <person name="Walker R."/>
            <person name="Walters P."/>
            <person name="Elshahed M.S."/>
            <person name="Youssef N.H."/>
        </authorList>
    </citation>
    <scope>NUCLEOTIDE SEQUENCE</scope>
    <source>
        <strain evidence="5">Zod_Metabat.24</strain>
    </source>
</reference>
<dbReference type="CDD" id="cd00090">
    <property type="entry name" value="HTH_ARSR"/>
    <property type="match status" value="1"/>
</dbReference>
<keyword evidence="2" id="KW-0238">DNA-binding</keyword>
<dbReference type="GO" id="GO:0003700">
    <property type="term" value="F:DNA-binding transcription factor activity"/>
    <property type="evidence" value="ECO:0007669"/>
    <property type="project" value="InterPro"/>
</dbReference>
<proteinExistence type="predicted"/>
<dbReference type="InterPro" id="IPR051081">
    <property type="entry name" value="HTH_MetalResp_TranReg"/>
</dbReference>
<dbReference type="AlphaFoldDB" id="A0A9D8PN40"/>